<sequence length="80" mass="9232">MHKVYSLYHFSPHKAQIWPPCKISNQIKASRTRDMINIFSPTSGHNVKQHYSASLLVRDQGTLKGREIIRSTKNIIKLSK</sequence>
<dbReference type="Gramene" id="KCW79989">
    <property type="protein sequence ID" value="KCW79989"/>
    <property type="gene ID" value="EUGRSUZ_C01324"/>
</dbReference>
<reference evidence="1" key="1">
    <citation type="submission" date="2013-07" db="EMBL/GenBank/DDBJ databases">
        <title>The genome of Eucalyptus grandis.</title>
        <authorList>
            <person name="Schmutz J."/>
            <person name="Hayes R."/>
            <person name="Myburg A."/>
            <person name="Tuskan G."/>
            <person name="Grattapaglia D."/>
            <person name="Rokhsar D.S."/>
        </authorList>
    </citation>
    <scope>NUCLEOTIDE SEQUENCE</scope>
    <source>
        <tissue evidence="1">Leaf extractions</tissue>
    </source>
</reference>
<proteinExistence type="predicted"/>
<name>A0A059CP55_EUCGR</name>
<dbReference type="EMBL" id="KK198755">
    <property type="protein sequence ID" value="KCW79989.1"/>
    <property type="molecule type" value="Genomic_DNA"/>
</dbReference>
<dbReference type="AlphaFoldDB" id="A0A059CP55"/>
<gene>
    <name evidence="1" type="ORF">EUGRSUZ_C01324</name>
</gene>
<dbReference type="InParanoid" id="A0A059CP55"/>
<evidence type="ECO:0000313" key="1">
    <source>
        <dbReference type="EMBL" id="KCW79989.1"/>
    </source>
</evidence>
<organism evidence="1">
    <name type="scientific">Eucalyptus grandis</name>
    <name type="common">Flooded gum</name>
    <dbReference type="NCBI Taxonomy" id="71139"/>
    <lineage>
        <taxon>Eukaryota</taxon>
        <taxon>Viridiplantae</taxon>
        <taxon>Streptophyta</taxon>
        <taxon>Embryophyta</taxon>
        <taxon>Tracheophyta</taxon>
        <taxon>Spermatophyta</taxon>
        <taxon>Magnoliopsida</taxon>
        <taxon>eudicotyledons</taxon>
        <taxon>Gunneridae</taxon>
        <taxon>Pentapetalae</taxon>
        <taxon>rosids</taxon>
        <taxon>malvids</taxon>
        <taxon>Myrtales</taxon>
        <taxon>Myrtaceae</taxon>
        <taxon>Myrtoideae</taxon>
        <taxon>Eucalypteae</taxon>
        <taxon>Eucalyptus</taxon>
    </lineage>
</organism>
<accession>A0A059CP55</accession>
<protein>
    <submittedName>
        <fullName evidence="1">Uncharacterized protein</fullName>
    </submittedName>
</protein>